<gene>
    <name evidence="2" type="ORF">CYLTODRAFT_389461</name>
</gene>
<name>A0A0D7BP45_9AGAR</name>
<dbReference type="SUPFAM" id="SSF53474">
    <property type="entry name" value="alpha/beta-Hydrolases"/>
    <property type="match status" value="1"/>
</dbReference>
<evidence type="ECO:0000259" key="1">
    <source>
        <dbReference type="Pfam" id="PF00975"/>
    </source>
</evidence>
<accession>A0A0D7BP45</accession>
<organism evidence="2 3">
    <name type="scientific">Cylindrobasidium torrendii FP15055 ss-10</name>
    <dbReference type="NCBI Taxonomy" id="1314674"/>
    <lineage>
        <taxon>Eukaryota</taxon>
        <taxon>Fungi</taxon>
        <taxon>Dikarya</taxon>
        <taxon>Basidiomycota</taxon>
        <taxon>Agaricomycotina</taxon>
        <taxon>Agaricomycetes</taxon>
        <taxon>Agaricomycetidae</taxon>
        <taxon>Agaricales</taxon>
        <taxon>Marasmiineae</taxon>
        <taxon>Physalacriaceae</taxon>
        <taxon>Cylindrobasidium</taxon>
    </lineage>
</organism>
<dbReference type="STRING" id="1314674.A0A0D7BP45"/>
<dbReference type="OrthoDB" id="10253869at2759"/>
<dbReference type="Gene3D" id="3.40.50.1820">
    <property type="entry name" value="alpha/beta hydrolase"/>
    <property type="match status" value="1"/>
</dbReference>
<protein>
    <recommendedName>
        <fullName evidence="1">Thioesterase domain-containing protein</fullName>
    </recommendedName>
</protein>
<dbReference type="Pfam" id="PF00975">
    <property type="entry name" value="Thioesterase"/>
    <property type="match status" value="1"/>
</dbReference>
<dbReference type="EMBL" id="KN880448">
    <property type="protein sequence ID" value="KIY71974.1"/>
    <property type="molecule type" value="Genomic_DNA"/>
</dbReference>
<evidence type="ECO:0000313" key="3">
    <source>
        <dbReference type="Proteomes" id="UP000054007"/>
    </source>
</evidence>
<feature type="domain" description="Thioesterase" evidence="1">
    <location>
        <begin position="41"/>
        <end position="142"/>
    </location>
</feature>
<reference evidence="2 3" key="1">
    <citation type="journal article" date="2015" name="Fungal Genet. Biol.">
        <title>Evolution of novel wood decay mechanisms in Agaricales revealed by the genome sequences of Fistulina hepatica and Cylindrobasidium torrendii.</title>
        <authorList>
            <person name="Floudas D."/>
            <person name="Held B.W."/>
            <person name="Riley R."/>
            <person name="Nagy L.G."/>
            <person name="Koehler G."/>
            <person name="Ransdell A.S."/>
            <person name="Younus H."/>
            <person name="Chow J."/>
            <person name="Chiniquy J."/>
            <person name="Lipzen A."/>
            <person name="Tritt A."/>
            <person name="Sun H."/>
            <person name="Haridas S."/>
            <person name="LaButti K."/>
            <person name="Ohm R.A."/>
            <person name="Kues U."/>
            <person name="Blanchette R.A."/>
            <person name="Grigoriev I.V."/>
            <person name="Minto R.E."/>
            <person name="Hibbett D.S."/>
        </authorList>
    </citation>
    <scope>NUCLEOTIDE SEQUENCE [LARGE SCALE GENOMIC DNA]</scope>
    <source>
        <strain evidence="2 3">FP15055 ss-10</strain>
    </source>
</reference>
<keyword evidence="3" id="KW-1185">Reference proteome</keyword>
<evidence type="ECO:0000313" key="2">
    <source>
        <dbReference type="EMBL" id="KIY71974.1"/>
    </source>
</evidence>
<dbReference type="InterPro" id="IPR029058">
    <property type="entry name" value="AB_hydrolase_fold"/>
</dbReference>
<dbReference type="Proteomes" id="UP000054007">
    <property type="component" value="Unassembled WGS sequence"/>
</dbReference>
<dbReference type="InterPro" id="IPR001031">
    <property type="entry name" value="Thioesterase"/>
</dbReference>
<sequence length="322" mass="36263">MVARSKSVEATSEADPKRWRSVPKAGETVIVLREGEVGEIPLIILHGGSGAIHPFGTLRRKFKTALWGVQVTPDTPLNSLEAQARFYVERIKERQPNGPYRLAAFSASSIILFAMNFILERSEDVVEQFSLIDHFPSSFIAPDMGFDPTPMLRQPSYDISEIFRVFMDHTMATLVAIYRRDSGGRNQKRLDVAEELLKAYHEPGSEVSAFTAFFMKTVLPYMRVVLDFMVDLWSKDPSRTVLDALEQWMSVVRAPVTVYVASHGIHGCISPENKKLWGDYGVQRCLPTARVVHLTAGHFDSLESDILIDDLQVGYFRALARL</sequence>
<dbReference type="AlphaFoldDB" id="A0A0D7BP45"/>
<proteinExistence type="predicted"/>